<dbReference type="EMBL" id="JAVREL010000001">
    <property type="protein sequence ID" value="MDT0341244.1"/>
    <property type="molecule type" value="Genomic_DNA"/>
</dbReference>
<comment type="similarity">
    <text evidence="1">Belongs to the sigma-70 factor family. ECF subfamily.</text>
</comment>
<name>A0ABU2MKQ6_9ACTN</name>
<dbReference type="Gene3D" id="1.10.10.10">
    <property type="entry name" value="Winged helix-like DNA-binding domain superfamily/Winged helix DNA-binding domain"/>
    <property type="match status" value="1"/>
</dbReference>
<proteinExistence type="inferred from homology"/>
<evidence type="ECO:0000259" key="6">
    <source>
        <dbReference type="Pfam" id="PF08281"/>
    </source>
</evidence>
<dbReference type="RefSeq" id="WP_311702357.1">
    <property type="nucleotide sequence ID" value="NZ_JAVREL010000001.1"/>
</dbReference>
<keyword evidence="2" id="KW-0805">Transcription regulation</keyword>
<accession>A0ABU2MKQ6</accession>
<feature type="region of interest" description="Disordered" evidence="5">
    <location>
        <begin position="1"/>
        <end position="25"/>
    </location>
</feature>
<evidence type="ECO:0000256" key="3">
    <source>
        <dbReference type="ARBA" id="ARBA00023082"/>
    </source>
</evidence>
<feature type="domain" description="RNA polymerase sigma factor 70 region 4 type 2" evidence="6">
    <location>
        <begin position="67"/>
        <end position="116"/>
    </location>
</feature>
<evidence type="ECO:0000256" key="5">
    <source>
        <dbReference type="SAM" id="MobiDB-lite"/>
    </source>
</evidence>
<organism evidence="7 8">
    <name type="scientific">Streptomyces litchfieldiae</name>
    <dbReference type="NCBI Taxonomy" id="3075543"/>
    <lineage>
        <taxon>Bacteria</taxon>
        <taxon>Bacillati</taxon>
        <taxon>Actinomycetota</taxon>
        <taxon>Actinomycetes</taxon>
        <taxon>Kitasatosporales</taxon>
        <taxon>Streptomycetaceae</taxon>
        <taxon>Streptomyces</taxon>
    </lineage>
</organism>
<keyword evidence="3" id="KW-0731">Sigma factor</keyword>
<dbReference type="InterPro" id="IPR013324">
    <property type="entry name" value="RNA_pol_sigma_r3/r4-like"/>
</dbReference>
<dbReference type="InterPro" id="IPR036388">
    <property type="entry name" value="WH-like_DNA-bd_sf"/>
</dbReference>
<dbReference type="InterPro" id="IPR013249">
    <property type="entry name" value="RNA_pol_sigma70_r4_t2"/>
</dbReference>
<protein>
    <submittedName>
        <fullName evidence="7">Sigma factor-like helix-turn-helix DNA-binding protein</fullName>
    </submittedName>
</protein>
<keyword evidence="4" id="KW-0804">Transcription</keyword>
<evidence type="ECO:0000256" key="2">
    <source>
        <dbReference type="ARBA" id="ARBA00023015"/>
    </source>
</evidence>
<dbReference type="SUPFAM" id="SSF88659">
    <property type="entry name" value="Sigma3 and sigma4 domains of RNA polymerase sigma factors"/>
    <property type="match status" value="1"/>
</dbReference>
<evidence type="ECO:0000313" key="8">
    <source>
        <dbReference type="Proteomes" id="UP001183246"/>
    </source>
</evidence>
<comment type="caution">
    <text evidence="7">The sequence shown here is derived from an EMBL/GenBank/DDBJ whole genome shotgun (WGS) entry which is preliminary data.</text>
</comment>
<reference evidence="8" key="1">
    <citation type="submission" date="2023-07" db="EMBL/GenBank/DDBJ databases">
        <title>30 novel species of actinomycetes from the DSMZ collection.</title>
        <authorList>
            <person name="Nouioui I."/>
        </authorList>
    </citation>
    <scope>NUCLEOTIDE SEQUENCE [LARGE SCALE GENOMIC DNA]</scope>
    <source>
        <strain evidence="8">DSM 44938</strain>
    </source>
</reference>
<evidence type="ECO:0000256" key="4">
    <source>
        <dbReference type="ARBA" id="ARBA00023163"/>
    </source>
</evidence>
<keyword evidence="8" id="KW-1185">Reference proteome</keyword>
<gene>
    <name evidence="7" type="ORF">RM590_01005</name>
</gene>
<evidence type="ECO:0000256" key="1">
    <source>
        <dbReference type="ARBA" id="ARBA00010641"/>
    </source>
</evidence>
<evidence type="ECO:0000313" key="7">
    <source>
        <dbReference type="EMBL" id="MDT0341244.1"/>
    </source>
</evidence>
<sequence>MGTATGTREGLRPNGAETHRRRRRSGITRLLTGRADEARTAADFARVAGWIAPPGAGREAGAVLTALAALTGLAPADGAVLELIAVDRLSLAEAAAALGIGWRAARRRLRRARRALRAAPALARAREEAALLPIPLGYSGRGS</sequence>
<dbReference type="Proteomes" id="UP001183246">
    <property type="component" value="Unassembled WGS sequence"/>
</dbReference>
<dbReference type="Pfam" id="PF08281">
    <property type="entry name" value="Sigma70_r4_2"/>
    <property type="match status" value="1"/>
</dbReference>